<gene>
    <name evidence="2" type="ORF">HX893_04730</name>
</gene>
<sequence>MQPIYRNTLTAVVLATTSTAYAATLVDFGHVAGAQCLATSINDNGQAVGNCSPASASANNVPWVAAQLGGPQQPLAPLASGQPCSVGAIANNGRLLGKCTDAANLSFAVIWSASTPGSAPTKLNPLAGTFLFPLLRPADVQTSAMAISQQGAVLAQSISASGAQTVVLYTAGNGTPLRISDYGDNCNGIDVNSALINGYPSLIMNCLGANATPVPKVAVRGSSGYATSSLPVATGASYCTVAGINDQNQVVGTCVFPDSDDHVPQTAFWPTPFSQPKLLTLPLNAKNFGLAINNAGHLLARRGDPTGIPQILFWENPNDSFGIRPIQPLSGSVTTQAVGFAHDDTVAMICENSAQYITACTWTPNSSTQALGPINGGSKSQLSGISPNGGFVVGGATDAEQKVSAVAATLP</sequence>
<organism evidence="2 3">
    <name type="scientific">Pseudomonas reactans</name>
    <dbReference type="NCBI Taxonomy" id="117680"/>
    <lineage>
        <taxon>Bacteria</taxon>
        <taxon>Pseudomonadati</taxon>
        <taxon>Pseudomonadota</taxon>
        <taxon>Gammaproteobacteria</taxon>
        <taxon>Pseudomonadales</taxon>
        <taxon>Pseudomonadaceae</taxon>
        <taxon>Pseudomonas</taxon>
    </lineage>
</organism>
<feature type="chain" id="PRO_5031200035" evidence="1">
    <location>
        <begin position="23"/>
        <end position="411"/>
    </location>
</feature>
<proteinExistence type="predicted"/>
<dbReference type="EMBL" id="JACASD010000010">
    <property type="protein sequence ID" value="NWE87436.1"/>
    <property type="molecule type" value="Genomic_DNA"/>
</dbReference>
<feature type="signal peptide" evidence="1">
    <location>
        <begin position="1"/>
        <end position="22"/>
    </location>
</feature>
<protein>
    <submittedName>
        <fullName evidence="2">Uncharacterized protein</fullName>
    </submittedName>
</protein>
<reference evidence="2 3" key="1">
    <citation type="submission" date="2020-04" db="EMBL/GenBank/DDBJ databases">
        <title>Molecular characterization of pseudomonads from Agaricus bisporus reveal novel blotch 2 pathogens in Western Europe.</title>
        <authorList>
            <person name="Taparia T."/>
            <person name="Krijger M."/>
            <person name="Haynes E."/>
            <person name="Elpinstone J.G."/>
            <person name="Noble R."/>
            <person name="Van Der Wolf J."/>
        </authorList>
    </citation>
    <scope>NUCLEOTIDE SEQUENCE [LARGE SCALE GENOMIC DNA]</scope>
    <source>
        <strain evidence="2 3">P8021</strain>
    </source>
</reference>
<evidence type="ECO:0000256" key="1">
    <source>
        <dbReference type="SAM" id="SignalP"/>
    </source>
</evidence>
<comment type="caution">
    <text evidence="2">The sequence shown here is derived from an EMBL/GenBank/DDBJ whole genome shotgun (WGS) entry which is preliminary data.</text>
</comment>
<evidence type="ECO:0000313" key="2">
    <source>
        <dbReference type="EMBL" id="NWE87436.1"/>
    </source>
</evidence>
<keyword evidence="1" id="KW-0732">Signal</keyword>
<name>A0A7Y8FXN2_9PSED</name>
<dbReference type="Proteomes" id="UP000585226">
    <property type="component" value="Unassembled WGS sequence"/>
</dbReference>
<evidence type="ECO:0000313" key="3">
    <source>
        <dbReference type="Proteomes" id="UP000585226"/>
    </source>
</evidence>
<accession>A0A7Y8FXN2</accession>
<dbReference type="RefSeq" id="WP_177110397.1">
    <property type="nucleotide sequence ID" value="NZ_JACASD010000010.1"/>
</dbReference>
<dbReference type="AlphaFoldDB" id="A0A7Y8FXN2"/>